<keyword evidence="1" id="KW-0812">Transmembrane</keyword>
<keyword evidence="1" id="KW-0472">Membrane</keyword>
<accession>A0A174USD3</accession>
<sequence length="110" mass="12645">MIDTVLTLLTVPTNGGFRLKNWAKSPLVCCFAGILVFVSRWSVSVCMVVGFGLYGGVIRLVWWCDSVCFAGWKLCYTGYRLFKVCSIHFFMYELKRKSMKTEDIVRSFVF</sequence>
<dbReference type="RefSeq" id="WP_143258457.1">
    <property type="nucleotide sequence ID" value="NZ_CAJFJR010000040.1"/>
</dbReference>
<protein>
    <recommendedName>
        <fullName evidence="4">Transmembrane protein</fullName>
    </recommendedName>
</protein>
<proteinExistence type="predicted"/>
<evidence type="ECO:0000313" key="3">
    <source>
        <dbReference type="Proteomes" id="UP000095765"/>
    </source>
</evidence>
<dbReference type="AlphaFoldDB" id="A0A174USD3"/>
<gene>
    <name evidence="2" type="ORF">ERS852551_03631</name>
</gene>
<keyword evidence="1" id="KW-1133">Transmembrane helix</keyword>
<organism evidence="2 3">
    <name type="scientific">Anaerotruncus colihominis</name>
    <dbReference type="NCBI Taxonomy" id="169435"/>
    <lineage>
        <taxon>Bacteria</taxon>
        <taxon>Bacillati</taxon>
        <taxon>Bacillota</taxon>
        <taxon>Clostridia</taxon>
        <taxon>Eubacteriales</taxon>
        <taxon>Oscillospiraceae</taxon>
        <taxon>Anaerotruncus</taxon>
    </lineage>
</organism>
<feature type="transmembrane region" description="Helical" evidence="1">
    <location>
        <begin position="27"/>
        <end position="54"/>
    </location>
</feature>
<evidence type="ECO:0000313" key="2">
    <source>
        <dbReference type="EMBL" id="CUQ22957.1"/>
    </source>
</evidence>
<reference evidence="2 3" key="1">
    <citation type="submission" date="2015-09" db="EMBL/GenBank/DDBJ databases">
        <authorList>
            <consortium name="Pathogen Informatics"/>
        </authorList>
    </citation>
    <scope>NUCLEOTIDE SEQUENCE [LARGE SCALE GENOMIC DNA]</scope>
    <source>
        <strain evidence="2 3">2789STDY5834939</strain>
    </source>
</reference>
<dbReference type="EMBL" id="CZBE01000039">
    <property type="protein sequence ID" value="CUQ22957.1"/>
    <property type="molecule type" value="Genomic_DNA"/>
</dbReference>
<name>A0A174USD3_9FIRM</name>
<dbReference type="Proteomes" id="UP000095765">
    <property type="component" value="Unassembled WGS sequence"/>
</dbReference>
<evidence type="ECO:0000256" key="1">
    <source>
        <dbReference type="SAM" id="Phobius"/>
    </source>
</evidence>
<evidence type="ECO:0008006" key="4">
    <source>
        <dbReference type="Google" id="ProtNLM"/>
    </source>
</evidence>